<dbReference type="Proteomes" id="UP001596422">
    <property type="component" value="Unassembled WGS sequence"/>
</dbReference>
<dbReference type="RefSeq" id="WP_379910084.1">
    <property type="nucleotide sequence ID" value="NZ_JBHSWE010000001.1"/>
</dbReference>
<evidence type="ECO:0000256" key="1">
    <source>
        <dbReference type="SAM" id="MobiDB-lite"/>
    </source>
</evidence>
<accession>A0ABW2A2B2</accession>
<evidence type="ECO:0000313" key="3">
    <source>
        <dbReference type="Proteomes" id="UP001596422"/>
    </source>
</evidence>
<proteinExistence type="predicted"/>
<protein>
    <recommendedName>
        <fullName evidence="4">STAS domain-containing protein</fullName>
    </recommendedName>
</protein>
<dbReference type="EMBL" id="JBHSWE010000001">
    <property type="protein sequence ID" value="MFC6671581.1"/>
    <property type="molecule type" value="Genomic_DNA"/>
</dbReference>
<name>A0ABW2A2B2_9GAMM</name>
<evidence type="ECO:0000313" key="2">
    <source>
        <dbReference type="EMBL" id="MFC6671581.1"/>
    </source>
</evidence>
<comment type="caution">
    <text evidence="2">The sequence shown here is derived from an EMBL/GenBank/DDBJ whole genome shotgun (WGS) entry which is preliminary data.</text>
</comment>
<reference evidence="3" key="1">
    <citation type="journal article" date="2019" name="Int. J. Syst. Evol. Microbiol.">
        <title>The Global Catalogue of Microorganisms (GCM) 10K type strain sequencing project: providing services to taxonomists for standard genome sequencing and annotation.</title>
        <authorList>
            <consortium name="The Broad Institute Genomics Platform"/>
            <consortium name="The Broad Institute Genome Sequencing Center for Infectious Disease"/>
            <person name="Wu L."/>
            <person name="Ma J."/>
        </authorList>
    </citation>
    <scope>NUCLEOTIDE SEQUENCE [LARGE SCALE GENOMIC DNA]</scope>
    <source>
        <strain evidence="3">NBRC 111756</strain>
    </source>
</reference>
<keyword evidence="3" id="KW-1185">Reference proteome</keyword>
<organism evidence="2 3">
    <name type="scientific">Marinobacterium aestuariivivens</name>
    <dbReference type="NCBI Taxonomy" id="1698799"/>
    <lineage>
        <taxon>Bacteria</taxon>
        <taxon>Pseudomonadati</taxon>
        <taxon>Pseudomonadota</taxon>
        <taxon>Gammaproteobacteria</taxon>
        <taxon>Oceanospirillales</taxon>
        <taxon>Oceanospirillaceae</taxon>
        <taxon>Marinobacterium</taxon>
    </lineage>
</organism>
<feature type="region of interest" description="Disordered" evidence="1">
    <location>
        <begin position="1"/>
        <end position="22"/>
    </location>
</feature>
<sequence>MTASSDRPQAAMESGRIERDDGGFRLSGAWTLDHYARLRLQLRRLPRPTRDQAVDIDGISDLDTAGALCCWSCWGQNGCCRSLAAARG</sequence>
<gene>
    <name evidence="2" type="ORF">ACFQDL_17015</name>
</gene>
<evidence type="ECO:0008006" key="4">
    <source>
        <dbReference type="Google" id="ProtNLM"/>
    </source>
</evidence>